<gene>
    <name evidence="3" type="ORF">HZI73_05375</name>
</gene>
<dbReference type="PANTHER" id="PTHR37810">
    <property type="entry name" value="IMMUNITY PROTEIN SDPI"/>
    <property type="match status" value="1"/>
</dbReference>
<sequence>MKKNNMVIILSLLSLIGTFIIYNRLPEQVPMHWNMRGEVDRYDPKYMVLIIGALPLALAVLKKVLPHIDPRRDNYKKHGPAYSKIIFFTTLFLILINWTVIAISLGANLNIDLIVPVGIGVLFIIMGNYMPQFRHNYFVGIKTPWALADEDNWKKTHYIGGYVFMIDGLLFIISGLIRSETAITVLLILMFISIGYLYVYSYLLYAKSQKSK</sequence>
<feature type="transmembrane region" description="Helical" evidence="1">
    <location>
        <begin position="113"/>
        <end position="130"/>
    </location>
</feature>
<keyword evidence="1" id="KW-1133">Transmembrane helix</keyword>
<dbReference type="Pfam" id="PF13630">
    <property type="entry name" value="SdpI"/>
    <property type="match status" value="1"/>
</dbReference>
<dbReference type="Pfam" id="PF07853">
    <property type="entry name" value="DUF1648"/>
    <property type="match status" value="1"/>
</dbReference>
<dbReference type="GO" id="GO:0009636">
    <property type="term" value="P:response to toxic substance"/>
    <property type="evidence" value="ECO:0007669"/>
    <property type="project" value="TreeGrafter"/>
</dbReference>
<feature type="transmembrane region" description="Helical" evidence="1">
    <location>
        <begin position="183"/>
        <end position="205"/>
    </location>
</feature>
<feature type="transmembrane region" description="Helical" evidence="1">
    <location>
        <begin position="45"/>
        <end position="65"/>
    </location>
</feature>
<accession>A0A8J8MHX5</accession>
<reference evidence="3" key="1">
    <citation type="submission" date="2020-07" db="EMBL/GenBank/DDBJ databases">
        <title>Vallitalea pronyensis genome.</title>
        <authorList>
            <person name="Postec A."/>
        </authorList>
    </citation>
    <scope>NUCLEOTIDE SEQUENCE</scope>
    <source>
        <strain evidence="3">FatNI3</strain>
    </source>
</reference>
<dbReference type="AlphaFoldDB" id="A0A8J8MHX5"/>
<dbReference type="InterPro" id="IPR025962">
    <property type="entry name" value="SdpI/YhfL"/>
</dbReference>
<dbReference type="PIRSF" id="PIRSF038959">
    <property type="entry name" value="SdpI"/>
    <property type="match status" value="1"/>
</dbReference>
<dbReference type="KEGG" id="vpy:HZI73_05375"/>
<feature type="transmembrane region" description="Helical" evidence="1">
    <location>
        <begin position="85"/>
        <end position="107"/>
    </location>
</feature>
<keyword evidence="1" id="KW-0812">Transmembrane</keyword>
<dbReference type="PANTHER" id="PTHR37810:SF5">
    <property type="entry name" value="IMMUNITY PROTEIN SDPI"/>
    <property type="match status" value="1"/>
</dbReference>
<dbReference type="EMBL" id="CP058649">
    <property type="protein sequence ID" value="QUI21757.1"/>
    <property type="molecule type" value="Genomic_DNA"/>
</dbReference>
<feature type="transmembrane region" description="Helical" evidence="1">
    <location>
        <begin position="7"/>
        <end position="25"/>
    </location>
</feature>
<organism evidence="3 4">
    <name type="scientific">Vallitalea pronyensis</name>
    <dbReference type="NCBI Taxonomy" id="1348613"/>
    <lineage>
        <taxon>Bacteria</taxon>
        <taxon>Bacillati</taxon>
        <taxon>Bacillota</taxon>
        <taxon>Clostridia</taxon>
        <taxon>Lachnospirales</taxon>
        <taxon>Vallitaleaceae</taxon>
        <taxon>Vallitalea</taxon>
    </lineage>
</organism>
<evidence type="ECO:0000313" key="4">
    <source>
        <dbReference type="Proteomes" id="UP000683246"/>
    </source>
</evidence>
<dbReference type="Proteomes" id="UP000683246">
    <property type="component" value="Chromosome"/>
</dbReference>
<evidence type="ECO:0000259" key="2">
    <source>
        <dbReference type="Pfam" id="PF07853"/>
    </source>
</evidence>
<keyword evidence="4" id="KW-1185">Reference proteome</keyword>
<dbReference type="RefSeq" id="WP_212697228.1">
    <property type="nucleotide sequence ID" value="NZ_CP058649.1"/>
</dbReference>
<protein>
    <submittedName>
        <fullName evidence="3">SdpI family protein</fullName>
    </submittedName>
</protein>
<evidence type="ECO:0000256" key="1">
    <source>
        <dbReference type="SAM" id="Phobius"/>
    </source>
</evidence>
<name>A0A8J8MHX5_9FIRM</name>
<dbReference type="InterPro" id="IPR012867">
    <property type="entry name" value="DUF1648"/>
</dbReference>
<keyword evidence="1" id="KW-0472">Membrane</keyword>
<feature type="transmembrane region" description="Helical" evidence="1">
    <location>
        <begin position="159"/>
        <end position="177"/>
    </location>
</feature>
<proteinExistence type="predicted"/>
<feature type="domain" description="DUF1648" evidence="2">
    <location>
        <begin position="10"/>
        <end position="51"/>
    </location>
</feature>
<evidence type="ECO:0000313" key="3">
    <source>
        <dbReference type="EMBL" id="QUI21757.1"/>
    </source>
</evidence>
<dbReference type="InterPro" id="IPR026272">
    <property type="entry name" value="SdpI"/>
</dbReference>